<protein>
    <submittedName>
        <fullName evidence="2">LytTR family transcriptional regulator DNA-binding domain-containing protein</fullName>
    </submittedName>
</protein>
<evidence type="ECO:0000313" key="2">
    <source>
        <dbReference type="EMBL" id="MBC5754810.1"/>
    </source>
</evidence>
<feature type="domain" description="HTH LytTR-type" evidence="1">
    <location>
        <begin position="43"/>
        <end position="146"/>
    </location>
</feature>
<dbReference type="RefSeq" id="WP_186982676.1">
    <property type="nucleotide sequence ID" value="NZ_JACOQH010000011.1"/>
</dbReference>
<accession>A0ABR7ID21</accession>
<dbReference type="PROSITE" id="PS50930">
    <property type="entry name" value="HTH_LYTTR"/>
    <property type="match status" value="1"/>
</dbReference>
<dbReference type="Gene3D" id="2.40.50.1020">
    <property type="entry name" value="LytTr DNA-binding domain"/>
    <property type="match status" value="1"/>
</dbReference>
<dbReference type="PANTHER" id="PTHR37299:SF1">
    <property type="entry name" value="STAGE 0 SPORULATION PROTEIN A HOMOLOG"/>
    <property type="match status" value="1"/>
</dbReference>
<sequence>MNVQIRVDETITEPYAVLYTPELNEQINEMEKLIRGHGKEEFLLLEQEERYHIVKPQDIYMARFEEQQVTLYGEKEKYRSRQRLYEVEEGLGSGFMRISKTTIINLKQIDSVEPSFRGTMMLKLKNGQKDYISRKYLPEFKRYIGL</sequence>
<proteinExistence type="predicted"/>
<dbReference type="Pfam" id="PF04397">
    <property type="entry name" value="LytTR"/>
    <property type="match status" value="1"/>
</dbReference>
<dbReference type="InterPro" id="IPR046947">
    <property type="entry name" value="LytR-like"/>
</dbReference>
<comment type="caution">
    <text evidence="2">The sequence shown here is derived from an EMBL/GenBank/DDBJ whole genome shotgun (WGS) entry which is preliminary data.</text>
</comment>
<dbReference type="Proteomes" id="UP000621540">
    <property type="component" value="Unassembled WGS sequence"/>
</dbReference>
<dbReference type="GO" id="GO:0003677">
    <property type="term" value="F:DNA binding"/>
    <property type="evidence" value="ECO:0007669"/>
    <property type="project" value="UniProtKB-KW"/>
</dbReference>
<organism evidence="2 3">
    <name type="scientific">Roseburia yibonii</name>
    <dbReference type="NCBI Taxonomy" id="2763063"/>
    <lineage>
        <taxon>Bacteria</taxon>
        <taxon>Bacillati</taxon>
        <taxon>Bacillota</taxon>
        <taxon>Clostridia</taxon>
        <taxon>Lachnospirales</taxon>
        <taxon>Lachnospiraceae</taxon>
        <taxon>Roseburia</taxon>
    </lineage>
</organism>
<dbReference type="InterPro" id="IPR007492">
    <property type="entry name" value="LytTR_DNA-bd_dom"/>
</dbReference>
<name>A0ABR7ID21_9FIRM</name>
<gene>
    <name evidence="2" type="ORF">H8Z76_12470</name>
</gene>
<dbReference type="SMART" id="SM00850">
    <property type="entry name" value="LytTR"/>
    <property type="match status" value="1"/>
</dbReference>
<keyword evidence="3" id="KW-1185">Reference proteome</keyword>
<keyword evidence="2" id="KW-0238">DNA-binding</keyword>
<evidence type="ECO:0000313" key="3">
    <source>
        <dbReference type="Proteomes" id="UP000621540"/>
    </source>
</evidence>
<evidence type="ECO:0000259" key="1">
    <source>
        <dbReference type="PROSITE" id="PS50930"/>
    </source>
</evidence>
<dbReference type="EMBL" id="JACOQH010000011">
    <property type="protein sequence ID" value="MBC5754810.1"/>
    <property type="molecule type" value="Genomic_DNA"/>
</dbReference>
<reference evidence="2 3" key="1">
    <citation type="submission" date="2020-08" db="EMBL/GenBank/DDBJ databases">
        <title>Genome public.</title>
        <authorList>
            <person name="Liu C."/>
            <person name="Sun Q."/>
        </authorList>
    </citation>
    <scope>NUCLEOTIDE SEQUENCE [LARGE SCALE GENOMIC DNA]</scope>
    <source>
        <strain evidence="2 3">BX0805</strain>
    </source>
</reference>
<dbReference type="PANTHER" id="PTHR37299">
    <property type="entry name" value="TRANSCRIPTIONAL REGULATOR-RELATED"/>
    <property type="match status" value="1"/>
</dbReference>